<dbReference type="GO" id="GO:0005615">
    <property type="term" value="C:extracellular space"/>
    <property type="evidence" value="ECO:0007669"/>
    <property type="project" value="UniProtKB-UniRule"/>
</dbReference>
<feature type="domain" description="Lipid-binding serum glycoprotein N-terminal" evidence="11">
    <location>
        <begin position="1"/>
        <end position="218"/>
    </location>
</feature>
<dbReference type="FunFam" id="3.15.20.10:FF:000001">
    <property type="entry name" value="Phospholipid transfer protein"/>
    <property type="match status" value="1"/>
</dbReference>
<keyword evidence="7 10" id="KW-0325">Glycoprotein</keyword>
<dbReference type="InterPro" id="IPR017943">
    <property type="entry name" value="Bactericidal_perm-incr_a/b_dom"/>
</dbReference>
<evidence type="ECO:0000259" key="12">
    <source>
        <dbReference type="SMART" id="SM00329"/>
    </source>
</evidence>
<evidence type="ECO:0000259" key="11">
    <source>
        <dbReference type="SMART" id="SM00328"/>
    </source>
</evidence>
<keyword evidence="10" id="KW-0391">Immunity</keyword>
<dbReference type="SMART" id="SM00328">
    <property type="entry name" value="BPI1"/>
    <property type="match status" value="1"/>
</dbReference>
<evidence type="ECO:0000256" key="7">
    <source>
        <dbReference type="ARBA" id="ARBA00023180"/>
    </source>
</evidence>
<evidence type="ECO:0000256" key="5">
    <source>
        <dbReference type="ARBA" id="ARBA00022525"/>
    </source>
</evidence>
<evidence type="ECO:0000256" key="10">
    <source>
        <dbReference type="RuleBase" id="RU369039"/>
    </source>
</evidence>
<dbReference type="InterPro" id="IPR030675">
    <property type="entry name" value="BPI/LBP"/>
</dbReference>
<dbReference type="PANTHER" id="PTHR10504:SF66">
    <property type="entry name" value="LIPOPOLYSACCHARIDE-BINDING PROTEIN"/>
    <property type="match status" value="1"/>
</dbReference>
<dbReference type="Pfam" id="PF02886">
    <property type="entry name" value="LBP_BPI_CETP_C"/>
    <property type="match status" value="1"/>
</dbReference>
<dbReference type="EMBL" id="VOAJ01005508">
    <property type="protein sequence ID" value="KAF0874317.1"/>
    <property type="molecule type" value="Genomic_DNA"/>
</dbReference>
<evidence type="ECO:0000256" key="8">
    <source>
        <dbReference type="ARBA" id="ARBA00045486"/>
    </source>
</evidence>
<dbReference type="FunFam" id="3.15.10.10:FF:000001">
    <property type="entry name" value="phospholipid transfer protein-like"/>
    <property type="match status" value="1"/>
</dbReference>
<evidence type="ECO:0000256" key="1">
    <source>
        <dbReference type="ARBA" id="ARBA00004613"/>
    </source>
</evidence>
<dbReference type="PIRSF" id="PIRSF002417">
    <property type="entry name" value="Lipid_binding_protein"/>
    <property type="match status" value="1"/>
</dbReference>
<dbReference type="CDD" id="cd00026">
    <property type="entry name" value="BPI2"/>
    <property type="match status" value="1"/>
</dbReference>
<dbReference type="Gene3D" id="3.15.20.10">
    <property type="entry name" value="Bactericidal permeability-increasing protein, domain 2"/>
    <property type="match status" value="1"/>
</dbReference>
<evidence type="ECO:0000256" key="4">
    <source>
        <dbReference type="ARBA" id="ARBA00015119"/>
    </source>
</evidence>
<keyword evidence="14" id="KW-1185">Reference proteome</keyword>
<dbReference type="PANTHER" id="PTHR10504">
    <property type="entry name" value="BACTERICIDAL PERMEABILITY-INCREASING BPI PROTEIN-RELATED"/>
    <property type="match status" value="1"/>
</dbReference>
<keyword evidence="10" id="KW-0929">Antimicrobial</keyword>
<keyword evidence="10" id="KW-0732">Signal</keyword>
<evidence type="ECO:0000313" key="14">
    <source>
        <dbReference type="Proteomes" id="UP000475037"/>
    </source>
</evidence>
<feature type="disulfide bond" evidence="9">
    <location>
        <begin position="121"/>
        <end position="160"/>
    </location>
</feature>
<evidence type="ECO:0000256" key="2">
    <source>
        <dbReference type="ARBA" id="ARBA00007292"/>
    </source>
</evidence>
<dbReference type="Gene3D" id="3.15.10.10">
    <property type="entry name" value="Bactericidal permeability-increasing protein, domain 1"/>
    <property type="match status" value="1"/>
</dbReference>
<proteinExistence type="inferred from homology"/>
<dbReference type="Pfam" id="PF01273">
    <property type="entry name" value="LBP_BPI_CETP"/>
    <property type="match status" value="1"/>
</dbReference>
<feature type="non-terminal residue" evidence="13">
    <location>
        <position position="443"/>
    </location>
</feature>
<dbReference type="SMART" id="SM00329">
    <property type="entry name" value="BPI2"/>
    <property type="match status" value="1"/>
</dbReference>
<evidence type="ECO:0000256" key="6">
    <source>
        <dbReference type="ARBA" id="ARBA00023157"/>
    </source>
</evidence>
<accession>A0A6G1AFC4</accession>
<dbReference type="GO" id="GO:0050830">
    <property type="term" value="P:defense response to Gram-positive bacterium"/>
    <property type="evidence" value="ECO:0007669"/>
    <property type="project" value="TreeGrafter"/>
</dbReference>
<dbReference type="GO" id="GO:0002281">
    <property type="term" value="P:macrophage activation involved in immune response"/>
    <property type="evidence" value="ECO:0007669"/>
    <property type="project" value="TreeGrafter"/>
</dbReference>
<comment type="function">
    <text evidence="8 10">Plays a role in the innate immune response. Binds to the lipid A moiety of bacterial lipopolysaccharides (LPS), a glycolipid present in the outer membrane of all Gram-negative bacteria. Acts as an affinity enhancer for CD14, facilitating its association with LPS. Promotes the release of cytokines in response to bacterial lipopolysaccharide.</text>
</comment>
<dbReference type="InterPro" id="IPR001124">
    <property type="entry name" value="Lipid-bd_serum_glycop_C"/>
</dbReference>
<sequence>LSTVAKEGLVTLQKELLRITLPDFTGDFKIKPFGHGHYEFHSLKIRSCELQTSILTPLPGQGLSLTISDSFIRVQSEWKVRKSFVKLQGSLDVEVKGITISVNLLLGSEPSGRPTVTASSCSSHIQDVKVDLSGDLGWLLNLFHNKIESKFRGVLESKICEMIQKSVASDLQPYLQTLPVTTEIDSFAGIDYSLMEAPRATAQMLDVMFKGEIFNRDHYSPVTFLAPVMSLPKEHNRMVYFAVSDYVFNTASRVYHEAGYLNFSITDDMVPSGSSIRLTTKSFRPFAPRLARLYPNMNLELQGAMASAPFLNISPGNLSLAPEMEIEGFVLLPSSGREPVFRLGVATNVSAMFTFNTSKITGSLKPGKVQVELKESKVGVFNVELLEGLLNYYILSTLYPKVNDKLAEGFPLPLLKHIQLYDPVLEIYKVSGFRWAFKDWGEG</sequence>
<dbReference type="GO" id="GO:0045087">
    <property type="term" value="P:innate immune response"/>
    <property type="evidence" value="ECO:0007669"/>
    <property type="project" value="UniProtKB-UniRule"/>
</dbReference>
<dbReference type="GO" id="GO:0043032">
    <property type="term" value="P:positive regulation of macrophage activation"/>
    <property type="evidence" value="ECO:0007669"/>
    <property type="project" value="TreeGrafter"/>
</dbReference>
<feature type="non-terminal residue" evidence="13">
    <location>
        <position position="1"/>
    </location>
</feature>
<dbReference type="GO" id="GO:0006953">
    <property type="term" value="P:acute-phase response"/>
    <property type="evidence" value="ECO:0007669"/>
    <property type="project" value="TreeGrafter"/>
</dbReference>
<dbReference type="InterPro" id="IPR032942">
    <property type="entry name" value="BPI/LBP/Plunc"/>
</dbReference>
<dbReference type="GO" id="GO:0031663">
    <property type="term" value="P:lipopolysaccharide-mediated signaling pathway"/>
    <property type="evidence" value="ECO:0007669"/>
    <property type="project" value="TreeGrafter"/>
</dbReference>
<evidence type="ECO:0000256" key="3">
    <source>
        <dbReference type="ARBA" id="ARBA00011317"/>
    </source>
</evidence>
<keyword evidence="10" id="KW-0044">Antibiotic</keyword>
<evidence type="ECO:0000256" key="9">
    <source>
        <dbReference type="PIRSR" id="PIRSR002417-50"/>
    </source>
</evidence>
<dbReference type="GO" id="GO:0050829">
    <property type="term" value="P:defense response to Gram-negative bacterium"/>
    <property type="evidence" value="ECO:0007669"/>
    <property type="project" value="UniProtKB-UniRule"/>
</dbReference>
<dbReference type="SUPFAM" id="SSF55394">
    <property type="entry name" value="Bactericidal permeability-increasing protein, BPI"/>
    <property type="match status" value="2"/>
</dbReference>
<comment type="subcellular location">
    <subcellularLocation>
        <location evidence="1 10">Secreted</location>
    </subcellularLocation>
</comment>
<evidence type="ECO:0000313" key="13">
    <source>
        <dbReference type="EMBL" id="KAF0874317.1"/>
    </source>
</evidence>
<comment type="subunit">
    <text evidence="3 10">When bound to LPS, interacts (via C-terminus) with soluble and membrane-bound CD14.</text>
</comment>
<reference evidence="13 14" key="1">
    <citation type="submission" date="2019-11" db="EMBL/GenBank/DDBJ databases">
        <authorList>
            <person name="Yang C."/>
            <person name="Li F."/>
        </authorList>
    </citation>
    <scope>NUCLEOTIDE SEQUENCE [LARGE SCALE GENOMIC DNA]</scope>
    <source>
        <strain evidence="13">KB4526</strain>
        <tissue evidence="13">Muscle</tissue>
    </source>
</reference>
<dbReference type="CDD" id="cd00025">
    <property type="entry name" value="BPI1"/>
    <property type="match status" value="1"/>
</dbReference>
<feature type="domain" description="Lipid-binding serum glycoprotein C-terminal" evidence="12">
    <location>
        <begin position="233"/>
        <end position="436"/>
    </location>
</feature>
<gene>
    <name evidence="13" type="primary">Lbp</name>
    <name evidence="13" type="ORF">FOF47_R09265</name>
</gene>
<name>A0A6G1AFC4_CROCR</name>
<dbReference type="InterPro" id="IPR017942">
    <property type="entry name" value="Lipid-bd_serum_glycop_N"/>
</dbReference>
<comment type="caution">
    <text evidence="13">The sequence shown here is derived from an EMBL/GenBank/DDBJ whole genome shotgun (WGS) entry which is preliminary data.</text>
</comment>
<dbReference type="GO" id="GO:0001530">
    <property type="term" value="F:lipopolysaccharide binding"/>
    <property type="evidence" value="ECO:0007669"/>
    <property type="project" value="UniProtKB-UniRule"/>
</dbReference>
<protein>
    <recommendedName>
        <fullName evidence="4 10">Lipopolysaccharide-binding protein</fullName>
        <shortName evidence="10">LBP</shortName>
    </recommendedName>
</protein>
<dbReference type="AlphaFoldDB" id="A0A6G1AFC4"/>
<keyword evidence="10" id="KW-0399">Innate immunity</keyword>
<organism evidence="13 14">
    <name type="scientific">Crocuta crocuta</name>
    <name type="common">Spotted hyena</name>
    <dbReference type="NCBI Taxonomy" id="9678"/>
    <lineage>
        <taxon>Eukaryota</taxon>
        <taxon>Metazoa</taxon>
        <taxon>Chordata</taxon>
        <taxon>Craniata</taxon>
        <taxon>Vertebrata</taxon>
        <taxon>Euteleostomi</taxon>
        <taxon>Mammalia</taxon>
        <taxon>Eutheria</taxon>
        <taxon>Laurasiatheria</taxon>
        <taxon>Carnivora</taxon>
        <taxon>Feliformia</taxon>
        <taxon>Hyaenidae</taxon>
        <taxon>Crocuta</taxon>
    </lineage>
</organism>
<keyword evidence="6 9" id="KW-1015">Disulfide bond</keyword>
<dbReference type="Proteomes" id="UP000475037">
    <property type="component" value="Unassembled WGS sequence"/>
</dbReference>
<comment type="similarity">
    <text evidence="2">Belongs to the BPI/LBP/Plunc superfamily. BPI/LBP family.</text>
</comment>
<keyword evidence="5 10" id="KW-0964">Secreted</keyword>